<sequence>MESTAQGYFLTLTFVCVEYSCSGPSSIYFLIFSFITVTALRRHWAVDTFGRAGASSKTQETGDHKA</sequence>
<protein>
    <submittedName>
        <fullName evidence="1">Uncharacterized protein</fullName>
    </submittedName>
</protein>
<evidence type="ECO:0000313" key="1">
    <source>
        <dbReference type="EMBL" id="KAE8350822.1"/>
    </source>
</evidence>
<accession>A0A5N6YZK9</accession>
<name>A0A5N6YZK9_9EURO</name>
<organism evidence="1 2">
    <name type="scientific">Aspergillus coremiiformis</name>
    <dbReference type="NCBI Taxonomy" id="138285"/>
    <lineage>
        <taxon>Eukaryota</taxon>
        <taxon>Fungi</taxon>
        <taxon>Dikarya</taxon>
        <taxon>Ascomycota</taxon>
        <taxon>Pezizomycotina</taxon>
        <taxon>Eurotiomycetes</taxon>
        <taxon>Eurotiomycetidae</taxon>
        <taxon>Eurotiales</taxon>
        <taxon>Aspergillaceae</taxon>
        <taxon>Aspergillus</taxon>
        <taxon>Aspergillus subgen. Circumdati</taxon>
    </lineage>
</organism>
<dbReference type="EMBL" id="ML739202">
    <property type="protein sequence ID" value="KAE8350822.1"/>
    <property type="molecule type" value="Genomic_DNA"/>
</dbReference>
<gene>
    <name evidence="1" type="ORF">BDV28DRAFT_138408</name>
</gene>
<proteinExistence type="predicted"/>
<evidence type="ECO:0000313" key="2">
    <source>
        <dbReference type="Proteomes" id="UP000327118"/>
    </source>
</evidence>
<dbReference type="Proteomes" id="UP000327118">
    <property type="component" value="Unassembled WGS sequence"/>
</dbReference>
<dbReference type="AlphaFoldDB" id="A0A5N6YZK9"/>
<reference evidence="2" key="1">
    <citation type="submission" date="2019-04" db="EMBL/GenBank/DDBJ databases">
        <title>Friends and foes A comparative genomics studyof 23 Aspergillus species from section Flavi.</title>
        <authorList>
            <consortium name="DOE Joint Genome Institute"/>
            <person name="Kjaerbolling I."/>
            <person name="Vesth T."/>
            <person name="Frisvad J.C."/>
            <person name="Nybo J.L."/>
            <person name="Theobald S."/>
            <person name="Kildgaard S."/>
            <person name="Isbrandt T."/>
            <person name="Kuo A."/>
            <person name="Sato A."/>
            <person name="Lyhne E.K."/>
            <person name="Kogle M.E."/>
            <person name="Wiebenga A."/>
            <person name="Kun R.S."/>
            <person name="Lubbers R.J."/>
            <person name="Makela M.R."/>
            <person name="Barry K."/>
            <person name="Chovatia M."/>
            <person name="Clum A."/>
            <person name="Daum C."/>
            <person name="Haridas S."/>
            <person name="He G."/>
            <person name="LaButti K."/>
            <person name="Lipzen A."/>
            <person name="Mondo S."/>
            <person name="Riley R."/>
            <person name="Salamov A."/>
            <person name="Simmons B.A."/>
            <person name="Magnuson J.K."/>
            <person name="Henrissat B."/>
            <person name="Mortensen U.H."/>
            <person name="Larsen T.O."/>
            <person name="Devries R.P."/>
            <person name="Grigoriev I.V."/>
            <person name="Machida M."/>
            <person name="Baker S.E."/>
            <person name="Andersen M.R."/>
        </authorList>
    </citation>
    <scope>NUCLEOTIDE SEQUENCE [LARGE SCALE GENOMIC DNA]</scope>
    <source>
        <strain evidence="2">CBS 553.77</strain>
    </source>
</reference>
<keyword evidence="2" id="KW-1185">Reference proteome</keyword>